<dbReference type="InterPro" id="IPR020578">
    <property type="entry name" value="Aminotrans_V_PyrdxlP_BS"/>
</dbReference>
<evidence type="ECO:0000256" key="4">
    <source>
        <dbReference type="ARBA" id="ARBA00022679"/>
    </source>
</evidence>
<dbReference type="GO" id="GO:0008453">
    <property type="term" value="F:alanine-glyoxylate transaminase activity"/>
    <property type="evidence" value="ECO:0007669"/>
    <property type="project" value="TreeGrafter"/>
</dbReference>
<comment type="cofactor">
    <cofactor evidence="1 7 9">
        <name>pyridoxal 5'-phosphate</name>
        <dbReference type="ChEBI" id="CHEBI:597326"/>
    </cofactor>
</comment>
<evidence type="ECO:0000256" key="2">
    <source>
        <dbReference type="ARBA" id="ARBA00009236"/>
    </source>
</evidence>
<evidence type="ECO:0000256" key="5">
    <source>
        <dbReference type="ARBA" id="ARBA00022898"/>
    </source>
</evidence>
<protein>
    <submittedName>
        <fullName evidence="12">Alanine--glyoxylate aminotransferase family protein</fullName>
    </submittedName>
</protein>
<comment type="similarity">
    <text evidence="2 8">Belongs to the class-V pyridoxal-phosphate-dependent aminotransferase family.</text>
</comment>
<evidence type="ECO:0000256" key="8">
    <source>
        <dbReference type="RuleBase" id="RU004075"/>
    </source>
</evidence>
<dbReference type="PIRSF" id="PIRSF000524">
    <property type="entry name" value="SPT"/>
    <property type="match status" value="1"/>
</dbReference>
<dbReference type="GO" id="GO:0004760">
    <property type="term" value="F:L-serine-pyruvate transaminase activity"/>
    <property type="evidence" value="ECO:0007669"/>
    <property type="project" value="TreeGrafter"/>
</dbReference>
<name>A0AAP6JE84_9GAMM</name>
<keyword evidence="4" id="KW-0808">Transferase</keyword>
<evidence type="ECO:0000256" key="7">
    <source>
        <dbReference type="PIRSR" id="PIRSR000524-50"/>
    </source>
</evidence>
<dbReference type="AlphaFoldDB" id="A0AAP6JE84"/>
<feature type="binding site" evidence="6">
    <location>
        <position position="347"/>
    </location>
    <ligand>
        <name>substrate</name>
    </ligand>
</feature>
<keyword evidence="3 12" id="KW-0032">Aminotransferase</keyword>
<dbReference type="InterPro" id="IPR024169">
    <property type="entry name" value="SP_NH2Trfase/AEP_transaminase"/>
</dbReference>
<dbReference type="PROSITE" id="PS00595">
    <property type="entry name" value="AA_TRANSFER_CLASS_5"/>
    <property type="match status" value="1"/>
</dbReference>
<gene>
    <name evidence="12" type="ORF">VCB98_06045</name>
</gene>
<evidence type="ECO:0000256" key="6">
    <source>
        <dbReference type="PIRSR" id="PIRSR000524-1"/>
    </source>
</evidence>
<dbReference type="InterPro" id="IPR015422">
    <property type="entry name" value="PyrdxlP-dep_Trfase_small"/>
</dbReference>
<evidence type="ECO:0000256" key="10">
    <source>
        <dbReference type="SAM" id="MobiDB-lite"/>
    </source>
</evidence>
<dbReference type="Gene3D" id="3.40.640.10">
    <property type="entry name" value="Type I PLP-dependent aspartate aminotransferase-like (Major domain)"/>
    <property type="match status" value="1"/>
</dbReference>
<reference evidence="12 13" key="1">
    <citation type="submission" date="2023-12" db="EMBL/GenBank/DDBJ databases">
        <title>Whole-genome sequencing of halo(alkali)philic microorganisms from hypersaline lakes.</title>
        <authorList>
            <person name="Sorokin D.Y."/>
            <person name="Merkel A.Y."/>
            <person name="Messina E."/>
            <person name="Yakimov M."/>
        </authorList>
    </citation>
    <scope>NUCLEOTIDE SEQUENCE [LARGE SCALE GENOMIC DNA]</scope>
    <source>
        <strain evidence="12 13">AB-CW1</strain>
    </source>
</reference>
<dbReference type="InterPro" id="IPR000192">
    <property type="entry name" value="Aminotrans_V_dom"/>
</dbReference>
<feature type="region of interest" description="Disordered" evidence="10">
    <location>
        <begin position="1"/>
        <end position="24"/>
    </location>
</feature>
<sequence length="377" mass="40848">MKQQSFQPPERLLMGPGPSDVSRRVREAAARPTIGHLDPAFIAFMDELKGLLQWVFRTENALTLPVSGPGTAGMEACFANLLEPGDKIVVCRNGAFGQRMLEMSERIGAEVVTVDQEWGRAVDVAQVEAALKANPDARVLAFVQAETSTGARSDGQALAALAREHDCLSIMDCVTALGGIPVEVDAWGVDAAYAGTQKCLSCPPGLSPVTLSERAAERIRDRQVPVQSWFMDFSLVMNYWGSGGQRAYHHTAPVNALYSLHESLLVLKEEGLSASWERHRRIHEKLVAGLEALGLSLLVPADERLPQLNAVRIPEGVDDGAVRGKLLEDHGIEIGAGLGPLAGKVWRIGLMGETCREDKIERLLTALGAMKQSDSWE</sequence>
<feature type="domain" description="Aminotransferase class V" evidence="11">
    <location>
        <begin position="35"/>
        <end position="338"/>
    </location>
</feature>
<evidence type="ECO:0000313" key="13">
    <source>
        <dbReference type="Proteomes" id="UP001302316"/>
    </source>
</evidence>
<evidence type="ECO:0000256" key="9">
    <source>
        <dbReference type="RuleBase" id="RU004504"/>
    </source>
</evidence>
<dbReference type="InterPro" id="IPR015421">
    <property type="entry name" value="PyrdxlP-dep_Trfase_major"/>
</dbReference>
<keyword evidence="13" id="KW-1185">Reference proteome</keyword>
<evidence type="ECO:0000256" key="3">
    <source>
        <dbReference type="ARBA" id="ARBA00022576"/>
    </source>
</evidence>
<dbReference type="PANTHER" id="PTHR21152">
    <property type="entry name" value="AMINOTRANSFERASE CLASS V"/>
    <property type="match status" value="1"/>
</dbReference>
<comment type="caution">
    <text evidence="12">The sequence shown here is derived from an EMBL/GenBank/DDBJ whole genome shotgun (WGS) entry which is preliminary data.</text>
</comment>
<organism evidence="12 13">
    <name type="scientific">Natronospira elongata</name>
    <dbReference type="NCBI Taxonomy" id="3110268"/>
    <lineage>
        <taxon>Bacteria</taxon>
        <taxon>Pseudomonadati</taxon>
        <taxon>Pseudomonadota</taxon>
        <taxon>Gammaproteobacteria</taxon>
        <taxon>Natronospirales</taxon>
        <taxon>Natronospiraceae</taxon>
        <taxon>Natronospira</taxon>
    </lineage>
</organism>
<dbReference type="Proteomes" id="UP001302316">
    <property type="component" value="Unassembled WGS sequence"/>
</dbReference>
<proteinExistence type="inferred from homology"/>
<evidence type="ECO:0000256" key="1">
    <source>
        <dbReference type="ARBA" id="ARBA00001933"/>
    </source>
</evidence>
<keyword evidence="5 7" id="KW-0663">Pyridoxal phosphate</keyword>
<accession>A0AAP6JE84</accession>
<dbReference type="GO" id="GO:0019265">
    <property type="term" value="P:glycine biosynthetic process, by transamination of glyoxylate"/>
    <property type="evidence" value="ECO:0007669"/>
    <property type="project" value="TreeGrafter"/>
</dbReference>
<dbReference type="InterPro" id="IPR015424">
    <property type="entry name" value="PyrdxlP-dep_Trfase"/>
</dbReference>
<dbReference type="Gene3D" id="3.90.1150.10">
    <property type="entry name" value="Aspartate Aminotransferase, domain 1"/>
    <property type="match status" value="1"/>
</dbReference>
<evidence type="ECO:0000259" key="11">
    <source>
        <dbReference type="Pfam" id="PF00266"/>
    </source>
</evidence>
<dbReference type="FunFam" id="3.40.640.10:FF:000027">
    <property type="entry name" value="Serine--pyruvate aminotransferase, mitochondrial"/>
    <property type="match status" value="1"/>
</dbReference>
<dbReference type="SUPFAM" id="SSF53383">
    <property type="entry name" value="PLP-dependent transferases"/>
    <property type="match status" value="1"/>
</dbReference>
<dbReference type="EMBL" id="JAYGII010000009">
    <property type="protein sequence ID" value="MEA5445375.1"/>
    <property type="molecule type" value="Genomic_DNA"/>
</dbReference>
<feature type="modified residue" description="N6-(pyridoxal phosphate)lysine" evidence="7">
    <location>
        <position position="198"/>
    </location>
</feature>
<dbReference type="PANTHER" id="PTHR21152:SF40">
    <property type="entry name" value="ALANINE--GLYOXYLATE AMINOTRANSFERASE"/>
    <property type="match status" value="1"/>
</dbReference>
<dbReference type="RefSeq" id="WP_346051004.1">
    <property type="nucleotide sequence ID" value="NZ_JAYGII010000009.1"/>
</dbReference>
<evidence type="ECO:0000313" key="12">
    <source>
        <dbReference type="EMBL" id="MEA5445375.1"/>
    </source>
</evidence>
<dbReference type="Pfam" id="PF00266">
    <property type="entry name" value="Aminotran_5"/>
    <property type="match status" value="1"/>
</dbReference>